<dbReference type="GO" id="GO:0016020">
    <property type="term" value="C:membrane"/>
    <property type="evidence" value="ECO:0007669"/>
    <property type="project" value="TreeGrafter"/>
</dbReference>
<dbReference type="AlphaFoldDB" id="A0A7C5Q3K7"/>
<dbReference type="PANTHER" id="PTHR45831">
    <property type="entry name" value="LD24721P"/>
    <property type="match status" value="1"/>
</dbReference>
<feature type="repeat" description="TPR" evidence="3">
    <location>
        <begin position="120"/>
        <end position="153"/>
    </location>
</feature>
<dbReference type="InterPro" id="IPR019734">
    <property type="entry name" value="TPR_rpt"/>
</dbReference>
<protein>
    <submittedName>
        <fullName evidence="4">Tetratricopeptide repeat protein</fullName>
    </submittedName>
</protein>
<dbReference type="GO" id="GO:0060090">
    <property type="term" value="F:molecular adaptor activity"/>
    <property type="evidence" value="ECO:0007669"/>
    <property type="project" value="TreeGrafter"/>
</dbReference>
<dbReference type="Pfam" id="PF13424">
    <property type="entry name" value="TPR_12"/>
    <property type="match status" value="1"/>
</dbReference>
<dbReference type="InterPro" id="IPR011990">
    <property type="entry name" value="TPR-like_helical_dom_sf"/>
</dbReference>
<organism evidence="4">
    <name type="scientific">Aquifex aeolicus</name>
    <dbReference type="NCBI Taxonomy" id="63363"/>
    <lineage>
        <taxon>Bacteria</taxon>
        <taxon>Pseudomonadati</taxon>
        <taxon>Aquificota</taxon>
        <taxon>Aquificia</taxon>
        <taxon>Aquificales</taxon>
        <taxon>Aquificaceae</taxon>
        <taxon>Aquifex</taxon>
    </lineage>
</organism>
<dbReference type="EMBL" id="DRNB01000037">
    <property type="protein sequence ID" value="HHJ63477.1"/>
    <property type="molecule type" value="Genomic_DNA"/>
</dbReference>
<dbReference type="InterPro" id="IPR047150">
    <property type="entry name" value="SGT"/>
</dbReference>
<dbReference type="Pfam" id="PF00515">
    <property type="entry name" value="TPR_1"/>
    <property type="match status" value="1"/>
</dbReference>
<evidence type="ECO:0000256" key="1">
    <source>
        <dbReference type="ARBA" id="ARBA00022737"/>
    </source>
</evidence>
<dbReference type="Proteomes" id="UP000885792">
    <property type="component" value="Unassembled WGS sequence"/>
</dbReference>
<dbReference type="GO" id="GO:0006620">
    <property type="term" value="P:post-translational protein targeting to endoplasmic reticulum membrane"/>
    <property type="evidence" value="ECO:0007669"/>
    <property type="project" value="TreeGrafter"/>
</dbReference>
<proteinExistence type="predicted"/>
<keyword evidence="2 3" id="KW-0802">TPR repeat</keyword>
<feature type="repeat" description="TPR" evidence="3">
    <location>
        <begin position="50"/>
        <end position="83"/>
    </location>
</feature>
<dbReference type="SUPFAM" id="SSF48452">
    <property type="entry name" value="TPR-like"/>
    <property type="match status" value="1"/>
</dbReference>
<dbReference type="SMART" id="SM00028">
    <property type="entry name" value="TPR"/>
    <property type="match status" value="4"/>
</dbReference>
<keyword evidence="1" id="KW-0677">Repeat</keyword>
<dbReference type="PROSITE" id="PS50293">
    <property type="entry name" value="TPR_REGION"/>
    <property type="match status" value="2"/>
</dbReference>
<reference evidence="4" key="1">
    <citation type="journal article" date="2020" name="mSystems">
        <title>Genome- and Community-Level Interaction Insights into Carbon Utilization and Element Cycling Functions of Hydrothermarchaeota in Hydrothermal Sediment.</title>
        <authorList>
            <person name="Zhou Z."/>
            <person name="Liu Y."/>
            <person name="Xu W."/>
            <person name="Pan J."/>
            <person name="Luo Z.H."/>
            <person name="Li M."/>
        </authorList>
    </citation>
    <scope>NUCLEOTIDE SEQUENCE [LARGE SCALE GENOMIC DNA]</scope>
    <source>
        <strain evidence="4">HyVt-501</strain>
    </source>
</reference>
<dbReference type="GO" id="GO:0072380">
    <property type="term" value="C:TRC complex"/>
    <property type="evidence" value="ECO:0007669"/>
    <property type="project" value="TreeGrafter"/>
</dbReference>
<dbReference type="PROSITE" id="PS50005">
    <property type="entry name" value="TPR"/>
    <property type="match status" value="2"/>
</dbReference>
<name>A0A7C5Q3K7_AQUAO</name>
<evidence type="ECO:0000256" key="3">
    <source>
        <dbReference type="PROSITE-ProRule" id="PRU00339"/>
    </source>
</evidence>
<evidence type="ECO:0000313" key="4">
    <source>
        <dbReference type="EMBL" id="HHJ63477.1"/>
    </source>
</evidence>
<comment type="caution">
    <text evidence="4">The sequence shown here is derived from an EMBL/GenBank/DDBJ whole genome shotgun (WGS) entry which is preliminary data.</text>
</comment>
<evidence type="ECO:0000256" key="2">
    <source>
        <dbReference type="ARBA" id="ARBA00022803"/>
    </source>
</evidence>
<gene>
    <name evidence="4" type="ORF">ENJ61_01070</name>
</gene>
<accession>A0A7C5Q3K7</accession>
<dbReference type="Gene3D" id="1.25.40.10">
    <property type="entry name" value="Tetratricopeptide repeat domain"/>
    <property type="match status" value="1"/>
</dbReference>
<dbReference type="PANTHER" id="PTHR45831:SF2">
    <property type="entry name" value="LD24721P"/>
    <property type="match status" value="1"/>
</dbReference>
<sequence length="168" mass="19449">MHAVILYLREGPMKKEARKLLEEAYNLHLRGDVDGAIELYRQSIEIEPTAKAYTFLGWAYSMKGDYEKAIEACRRAIDLDPEYGNPYNDIGAYLIELGRAEEAIPWLKRALAVRNFEVPHFAYLNMARAYLTLGRFFEALESVNRALDIDPNYRPTHEVRHQILAMLN</sequence>